<evidence type="ECO:0000313" key="2">
    <source>
        <dbReference type="EMBL" id="CAD8871129.1"/>
    </source>
</evidence>
<proteinExistence type="predicted"/>
<name>A0A7S1FKC5_NOCSC</name>
<gene>
    <name evidence="2" type="ORF">NSCI0253_LOCUS45486</name>
</gene>
<sequence length="336" mass="37203">MPLRAADSCGLGGRKGNVPQFGGFVFVGHQQPGVRRSWTGDFEELRALYRRRSRELVGARLASLQQIVAARDSPGLGTFLETGRKIPPGSPEVCAWCNKRIALRPPPGSREFPALTCQVCLRWYCEKCRADKVDMTFFAVSSASPSGASSPGTQKANSPAQMSHHLESCGTCASLIAVLRWHQAPLNGVLASSARYLLDCHRRLRPQMTAFATSLAQFEGLVRTLELQREHGSELQEALTASSDQANAAEMQVEEILRMIEAVQCKPLPHRDIRIRDALLRHGRTLLESSKPRLRAAMMRYKPRSQGRLPSPAPREPSPVPSERDQQPMLAKSFTR</sequence>
<dbReference type="AlphaFoldDB" id="A0A7S1FKC5"/>
<dbReference type="EMBL" id="HBFQ01064171">
    <property type="protein sequence ID" value="CAD8871129.1"/>
    <property type="molecule type" value="Transcribed_RNA"/>
</dbReference>
<organism evidence="2">
    <name type="scientific">Noctiluca scintillans</name>
    <name type="common">Sea sparkle</name>
    <name type="synonym">Red tide dinoflagellate</name>
    <dbReference type="NCBI Taxonomy" id="2966"/>
    <lineage>
        <taxon>Eukaryota</taxon>
        <taxon>Sar</taxon>
        <taxon>Alveolata</taxon>
        <taxon>Dinophyceae</taxon>
        <taxon>Noctilucales</taxon>
        <taxon>Noctilucaceae</taxon>
        <taxon>Noctiluca</taxon>
    </lineage>
</organism>
<evidence type="ECO:0000256" key="1">
    <source>
        <dbReference type="SAM" id="MobiDB-lite"/>
    </source>
</evidence>
<accession>A0A7S1FKC5</accession>
<protein>
    <submittedName>
        <fullName evidence="2">Uncharacterized protein</fullName>
    </submittedName>
</protein>
<feature type="compositionally biased region" description="Pro residues" evidence="1">
    <location>
        <begin position="311"/>
        <end position="320"/>
    </location>
</feature>
<reference evidence="2" key="1">
    <citation type="submission" date="2021-01" db="EMBL/GenBank/DDBJ databases">
        <authorList>
            <person name="Corre E."/>
            <person name="Pelletier E."/>
            <person name="Niang G."/>
            <person name="Scheremetjew M."/>
            <person name="Finn R."/>
            <person name="Kale V."/>
            <person name="Holt S."/>
            <person name="Cochrane G."/>
            <person name="Meng A."/>
            <person name="Brown T."/>
            <person name="Cohen L."/>
        </authorList>
    </citation>
    <scope>NUCLEOTIDE SEQUENCE</scope>
</reference>
<feature type="region of interest" description="Disordered" evidence="1">
    <location>
        <begin position="300"/>
        <end position="336"/>
    </location>
</feature>